<dbReference type="EMBL" id="QWLV01000003">
    <property type="protein sequence ID" value="RHW17674.1"/>
    <property type="molecule type" value="Genomic_DNA"/>
</dbReference>
<evidence type="ECO:0008006" key="3">
    <source>
        <dbReference type="Google" id="ProtNLM"/>
    </source>
</evidence>
<dbReference type="AlphaFoldDB" id="A0A396RML8"/>
<comment type="caution">
    <text evidence="1">The sequence shown here is derived from an EMBL/GenBank/DDBJ whole genome shotgun (WGS) entry which is preliminary data.</text>
</comment>
<name>A0A396RML8_9SPHN</name>
<evidence type="ECO:0000313" key="1">
    <source>
        <dbReference type="EMBL" id="RHW17674.1"/>
    </source>
</evidence>
<protein>
    <recommendedName>
        <fullName evidence="3">Peptidase A2 domain-containing protein</fullName>
    </recommendedName>
</protein>
<organism evidence="1 2">
    <name type="scientific">Sphingomonas gilva</name>
    <dbReference type="NCBI Taxonomy" id="2305907"/>
    <lineage>
        <taxon>Bacteria</taxon>
        <taxon>Pseudomonadati</taxon>
        <taxon>Pseudomonadota</taxon>
        <taxon>Alphaproteobacteria</taxon>
        <taxon>Sphingomonadales</taxon>
        <taxon>Sphingomonadaceae</taxon>
        <taxon>Sphingomonas</taxon>
    </lineage>
</organism>
<dbReference type="Proteomes" id="UP000266693">
    <property type="component" value="Unassembled WGS sequence"/>
</dbReference>
<dbReference type="OrthoDB" id="7447720at2"/>
<proteinExistence type="predicted"/>
<gene>
    <name evidence="1" type="ORF">D1610_09550</name>
</gene>
<accession>A0A396RML8</accession>
<evidence type="ECO:0000313" key="2">
    <source>
        <dbReference type="Proteomes" id="UP000266693"/>
    </source>
</evidence>
<reference evidence="1 2" key="1">
    <citation type="submission" date="2018-08" db="EMBL/GenBank/DDBJ databases">
        <title>The multiple taxonomic identification of Sphingomonas gilva.</title>
        <authorList>
            <person name="Zhu D."/>
            <person name="Zheng S."/>
        </authorList>
    </citation>
    <scope>NUCLEOTIDE SEQUENCE [LARGE SCALE GENOMIC DNA]</scope>
    <source>
        <strain evidence="1 2">ZDH117</strain>
    </source>
</reference>
<dbReference type="Gene3D" id="2.40.70.10">
    <property type="entry name" value="Acid Proteases"/>
    <property type="match status" value="1"/>
</dbReference>
<dbReference type="InterPro" id="IPR021109">
    <property type="entry name" value="Peptidase_aspartic_dom_sf"/>
</dbReference>
<sequence>MPLIEWSHNRQRLVLPIVVMAPLRAANPNLSMRTMGLIDTGPTGTGIRADVAEALELRAKGQRRVHTANGMMMAAEYLVRIGFVCGDYRDPDFVADRHQPYVLDKQYTGFALQKGVRLPLLIGMDILGEADLSLYRDGDARLHLY</sequence>
<keyword evidence="2" id="KW-1185">Reference proteome</keyword>
<dbReference type="Pfam" id="PF13650">
    <property type="entry name" value="Asp_protease_2"/>
    <property type="match status" value="1"/>
</dbReference>